<dbReference type="FunFam" id="3.30.499.10:FF:000007">
    <property type="entry name" value="3-isopropylmalate dehydratase large subunit"/>
    <property type="match status" value="1"/>
</dbReference>
<evidence type="ECO:0000256" key="4">
    <source>
        <dbReference type="ARBA" id="ARBA00004729"/>
    </source>
</evidence>
<keyword evidence="13" id="KW-0408">Iron</keyword>
<proteinExistence type="inferred from homology"/>
<dbReference type="SUPFAM" id="SSF53732">
    <property type="entry name" value="Aconitase iron-sulfur domain"/>
    <property type="match status" value="1"/>
</dbReference>
<organism evidence="18 19">
    <name type="scientific">Roseateles chitinivorans</name>
    <dbReference type="NCBI Taxonomy" id="2917965"/>
    <lineage>
        <taxon>Bacteria</taxon>
        <taxon>Pseudomonadati</taxon>
        <taxon>Pseudomonadota</taxon>
        <taxon>Betaproteobacteria</taxon>
        <taxon>Burkholderiales</taxon>
        <taxon>Sphaerotilaceae</taxon>
        <taxon>Roseateles</taxon>
    </lineage>
</organism>
<dbReference type="NCBIfam" id="TIGR00170">
    <property type="entry name" value="leuC"/>
    <property type="match status" value="1"/>
</dbReference>
<comment type="subunit">
    <text evidence="6">Heterodimer of LeuC and LeuD.</text>
</comment>
<dbReference type="GO" id="GO:0003861">
    <property type="term" value="F:3-isopropylmalate dehydratase activity"/>
    <property type="evidence" value="ECO:0007669"/>
    <property type="project" value="UniProtKB-EC"/>
</dbReference>
<evidence type="ECO:0000256" key="9">
    <source>
        <dbReference type="ARBA" id="ARBA00022430"/>
    </source>
</evidence>
<sequence>MTALSATPDAQSSAAPPRTLYRKLVDSHTVATLDAQNVLLFCDLHLMNEYTSPQAFTGLREQGRGVPMPGQQVAVVSHIIPTHAVPPKLRVIADPPSALQASNLKANCDRHGIRLFDTTDALQGIEHVVAPEHGMIRPGMVVICGDSHTTTYGALGALGFGIGTTEVEHVLATQTLVYRVARDMRIRVDGTLPAGTTAKDLVLAIIGRIGAQGARGYVVEFCGTAIDALSVEARFTLCNMAVEAGARGALIAPDAAAINYVLARCPDLAGDWRQPALAHWRTLRSDPGARFHVEHRFDATEVAPQVTWGTSPDQVAAIDGHAPDPARMAAGPARDSAERALRYTRLEAGAALAGTPIQHVFIGSCTNGRIEDLRAAAAVLRGRRVAAGVRAMVVPGSGAVRALAEAEGLDRVFLDAGFEWRQPGCSMCLAMNDDVLADGVRCASTTNRNFEGRQGRGAITHLMSPAMAAAAAVTGHLTDVRRLAPVSEETPR</sequence>
<dbReference type="EMBL" id="PEOG01000019">
    <property type="protein sequence ID" value="PIM53588.1"/>
    <property type="molecule type" value="Genomic_DNA"/>
</dbReference>
<comment type="similarity">
    <text evidence="5">Belongs to the aconitase/IPM isomerase family.</text>
</comment>
<evidence type="ECO:0000256" key="3">
    <source>
        <dbReference type="ARBA" id="ARBA00002695"/>
    </source>
</evidence>
<dbReference type="NCBIfam" id="NF004016">
    <property type="entry name" value="PRK05478.1"/>
    <property type="match status" value="1"/>
</dbReference>
<dbReference type="GO" id="GO:0046872">
    <property type="term" value="F:metal ion binding"/>
    <property type="evidence" value="ECO:0007669"/>
    <property type="project" value="UniProtKB-KW"/>
</dbReference>
<gene>
    <name evidence="18" type="primary">leuC</name>
    <name evidence="18" type="ORF">CS062_08925</name>
</gene>
<dbReference type="InterPro" id="IPR004430">
    <property type="entry name" value="3-IsopropMal_deHydase_lsu"/>
</dbReference>
<dbReference type="InterPro" id="IPR050067">
    <property type="entry name" value="IPM_dehydratase_rel_enz"/>
</dbReference>
<evidence type="ECO:0000256" key="11">
    <source>
        <dbReference type="ARBA" id="ARBA00022605"/>
    </source>
</evidence>
<evidence type="ECO:0000259" key="17">
    <source>
        <dbReference type="Pfam" id="PF00330"/>
    </source>
</evidence>
<keyword evidence="19" id="KW-1185">Reference proteome</keyword>
<dbReference type="Gene3D" id="3.30.499.10">
    <property type="entry name" value="Aconitase, domain 3"/>
    <property type="match status" value="2"/>
</dbReference>
<dbReference type="InterPro" id="IPR001030">
    <property type="entry name" value="Acoase/IPM_deHydtase_lsu_aba"/>
</dbReference>
<dbReference type="InterPro" id="IPR015931">
    <property type="entry name" value="Acnase/IPM_dHydase_lsu_aba_1/3"/>
</dbReference>
<evidence type="ECO:0000256" key="8">
    <source>
        <dbReference type="ARBA" id="ARBA00014371"/>
    </source>
</evidence>
<name>A0A2G9CAY3_9BURK</name>
<keyword evidence="11" id="KW-0028">Amino-acid biosynthesis</keyword>
<evidence type="ECO:0000256" key="6">
    <source>
        <dbReference type="ARBA" id="ARBA00011271"/>
    </source>
</evidence>
<dbReference type="PRINTS" id="PR00415">
    <property type="entry name" value="ACONITASE"/>
</dbReference>
<evidence type="ECO:0000256" key="13">
    <source>
        <dbReference type="ARBA" id="ARBA00023004"/>
    </source>
</evidence>
<dbReference type="UniPathway" id="UPA00048">
    <property type="reaction ID" value="UER00071"/>
</dbReference>
<dbReference type="PROSITE" id="PS00450">
    <property type="entry name" value="ACONITASE_1"/>
    <property type="match status" value="1"/>
</dbReference>
<dbReference type="InterPro" id="IPR033941">
    <property type="entry name" value="IPMI_cat"/>
</dbReference>
<comment type="pathway">
    <text evidence="4">Amino-acid biosynthesis; L-leucine biosynthesis; L-leucine from 3-methyl-2-oxobutanoate: step 2/4.</text>
</comment>
<comment type="catalytic activity">
    <reaction evidence="1">
        <text>(2R,3S)-3-isopropylmalate = (2S)-2-isopropylmalate</text>
        <dbReference type="Rhea" id="RHEA:32287"/>
        <dbReference type="ChEBI" id="CHEBI:1178"/>
        <dbReference type="ChEBI" id="CHEBI:35121"/>
        <dbReference type="EC" id="4.2.1.33"/>
    </reaction>
</comment>
<dbReference type="Proteomes" id="UP000231501">
    <property type="component" value="Unassembled WGS sequence"/>
</dbReference>
<keyword evidence="15" id="KW-0456">Lyase</keyword>
<dbReference type="EC" id="4.2.1.33" evidence="7"/>
<evidence type="ECO:0000256" key="2">
    <source>
        <dbReference type="ARBA" id="ARBA00001966"/>
    </source>
</evidence>
<evidence type="ECO:0000256" key="16">
    <source>
        <dbReference type="ARBA" id="ARBA00023304"/>
    </source>
</evidence>
<evidence type="ECO:0000313" key="18">
    <source>
        <dbReference type="EMBL" id="PIM53588.1"/>
    </source>
</evidence>
<comment type="function">
    <text evidence="3">Catalyzes the isomerization between 2-isopropylmalate and 3-isopropylmalate, via the formation of 2-isopropylmaleate.</text>
</comment>
<dbReference type="AlphaFoldDB" id="A0A2G9CAY3"/>
<protein>
    <recommendedName>
        <fullName evidence="8">3-isopropylmalate dehydratase</fullName>
        <ecNumber evidence="7">4.2.1.33</ecNumber>
    </recommendedName>
</protein>
<dbReference type="NCBIfam" id="NF009116">
    <property type="entry name" value="PRK12466.1"/>
    <property type="match status" value="1"/>
</dbReference>
<dbReference type="RefSeq" id="WP_099861308.1">
    <property type="nucleotide sequence ID" value="NZ_PEOG01000019.1"/>
</dbReference>
<keyword evidence="10" id="KW-0004">4Fe-4S</keyword>
<evidence type="ECO:0000256" key="15">
    <source>
        <dbReference type="ARBA" id="ARBA00023239"/>
    </source>
</evidence>
<keyword evidence="16" id="KW-0100">Branched-chain amino acid biosynthesis</keyword>
<keyword evidence="14" id="KW-0411">Iron-sulfur</keyword>
<dbReference type="InterPro" id="IPR018136">
    <property type="entry name" value="Aconitase_4Fe-4S_BS"/>
</dbReference>
<evidence type="ECO:0000256" key="7">
    <source>
        <dbReference type="ARBA" id="ARBA00011998"/>
    </source>
</evidence>
<evidence type="ECO:0000256" key="10">
    <source>
        <dbReference type="ARBA" id="ARBA00022485"/>
    </source>
</evidence>
<keyword evidence="9" id="KW-0432">Leucine biosynthesis</keyword>
<dbReference type="CDD" id="cd01583">
    <property type="entry name" value="IPMI"/>
    <property type="match status" value="1"/>
</dbReference>
<dbReference type="PANTHER" id="PTHR43822">
    <property type="entry name" value="HOMOACONITASE, MITOCHONDRIAL-RELATED"/>
    <property type="match status" value="1"/>
</dbReference>
<reference evidence="18 19" key="1">
    <citation type="submission" date="2017-11" db="EMBL/GenBank/DDBJ databases">
        <title>Draft genome sequence of Mitsuaria sp. HWN-4.</title>
        <authorList>
            <person name="Gundlapally S.R."/>
        </authorList>
    </citation>
    <scope>NUCLEOTIDE SEQUENCE [LARGE SCALE GENOMIC DNA]</scope>
    <source>
        <strain evidence="18 19">HWN-4</strain>
    </source>
</reference>
<feature type="domain" description="Aconitase/3-isopropylmalate dehydratase large subunit alpha/beta/alpha" evidence="17">
    <location>
        <begin position="23"/>
        <end position="475"/>
    </location>
</feature>
<evidence type="ECO:0000256" key="14">
    <source>
        <dbReference type="ARBA" id="ARBA00023014"/>
    </source>
</evidence>
<dbReference type="PROSITE" id="PS01244">
    <property type="entry name" value="ACONITASE_2"/>
    <property type="match status" value="1"/>
</dbReference>
<dbReference type="GO" id="GO:0051539">
    <property type="term" value="F:4 iron, 4 sulfur cluster binding"/>
    <property type="evidence" value="ECO:0007669"/>
    <property type="project" value="UniProtKB-KW"/>
</dbReference>
<dbReference type="OrthoDB" id="9802769at2"/>
<evidence type="ECO:0000256" key="5">
    <source>
        <dbReference type="ARBA" id="ARBA00007185"/>
    </source>
</evidence>
<dbReference type="InterPro" id="IPR036008">
    <property type="entry name" value="Aconitase_4Fe-4S_dom"/>
</dbReference>
<evidence type="ECO:0000313" key="19">
    <source>
        <dbReference type="Proteomes" id="UP000231501"/>
    </source>
</evidence>
<keyword evidence="12" id="KW-0479">Metal-binding</keyword>
<dbReference type="PANTHER" id="PTHR43822:SF9">
    <property type="entry name" value="3-ISOPROPYLMALATE DEHYDRATASE"/>
    <property type="match status" value="1"/>
</dbReference>
<comment type="caution">
    <text evidence="18">The sequence shown here is derived from an EMBL/GenBank/DDBJ whole genome shotgun (WGS) entry which is preliminary data.</text>
</comment>
<evidence type="ECO:0000256" key="12">
    <source>
        <dbReference type="ARBA" id="ARBA00022723"/>
    </source>
</evidence>
<comment type="cofactor">
    <cofactor evidence="2">
        <name>[4Fe-4S] cluster</name>
        <dbReference type="ChEBI" id="CHEBI:49883"/>
    </cofactor>
</comment>
<dbReference type="Pfam" id="PF00330">
    <property type="entry name" value="Aconitase"/>
    <property type="match status" value="1"/>
</dbReference>
<evidence type="ECO:0000256" key="1">
    <source>
        <dbReference type="ARBA" id="ARBA00000491"/>
    </source>
</evidence>
<dbReference type="GO" id="GO:0009098">
    <property type="term" value="P:L-leucine biosynthetic process"/>
    <property type="evidence" value="ECO:0007669"/>
    <property type="project" value="UniProtKB-UniPathway"/>
</dbReference>
<accession>A0A2G9CAY3</accession>